<sequence length="441" mass="47549">MLARRYLGSKRKETFISVISIISFVGIMLGVATLIIVMAVMNGFRTELLDRILGINGHFIVQPAQYSLTDYDAVAKRIETVDGVIMALPLIEGQVLASGGSGGQGALVRGMREADIRRLTIVGDNIIEGSLDNFDVAPIEPIEPAETVIQNDDGTFDIVEDATLAPPAGPLVGVAIGSRMATSLGLGLGDNITLIAPEGEVSAFGTAPRTKAYPVKAIFQMGMSEYDNTFVFMPMEEAQLFFNSEGAATVIEAFVDDADRVDELRPLVEEAAARPIGLQDWQQRNQTFFQALEVERNVMFLILTLIILVAALNIISGLFMLVKDKGRDIAILRTMGATRGAILRIFFITGSSIGVFGTLAGAALGLLICTNIGGIQRFLDSMTGVNLWDPTIRFLSEIPAKLDVGETALVIAMAMGLSFLATLFPAWRAARLDPVEALRYE</sequence>
<comment type="similarity">
    <text evidence="2">Belongs to the ABC-4 integral membrane protein family. LolC/E subfamily.</text>
</comment>
<comment type="caution">
    <text evidence="10">The sequence shown here is derived from an EMBL/GenBank/DDBJ whole genome shotgun (WGS) entry which is preliminary data.</text>
</comment>
<feature type="transmembrane region" description="Helical" evidence="7">
    <location>
        <begin position="21"/>
        <end position="41"/>
    </location>
</feature>
<evidence type="ECO:0000256" key="5">
    <source>
        <dbReference type="ARBA" id="ARBA00022989"/>
    </source>
</evidence>
<comment type="subcellular location">
    <subcellularLocation>
        <location evidence="1">Cell membrane</location>
        <topology evidence="1">Multi-pass membrane protein</topology>
    </subcellularLocation>
</comment>
<keyword evidence="4 7" id="KW-0812">Transmembrane</keyword>
<evidence type="ECO:0000313" key="11">
    <source>
        <dbReference type="Proteomes" id="UP001597101"/>
    </source>
</evidence>
<protein>
    <submittedName>
        <fullName evidence="10">ABC transporter permease</fullName>
    </submittedName>
</protein>
<keyword evidence="6 7" id="KW-0472">Membrane</keyword>
<accession>A0ABW3FIZ6</accession>
<feature type="transmembrane region" description="Helical" evidence="7">
    <location>
        <begin position="298"/>
        <end position="322"/>
    </location>
</feature>
<evidence type="ECO:0000256" key="7">
    <source>
        <dbReference type="SAM" id="Phobius"/>
    </source>
</evidence>
<evidence type="ECO:0000259" key="9">
    <source>
        <dbReference type="Pfam" id="PF12704"/>
    </source>
</evidence>
<keyword evidence="3" id="KW-1003">Cell membrane</keyword>
<feature type="domain" description="MacB-like periplasmic core" evidence="9">
    <location>
        <begin position="20"/>
        <end position="266"/>
    </location>
</feature>
<dbReference type="RefSeq" id="WP_377213438.1">
    <property type="nucleotide sequence ID" value="NZ_JBHTJV010000013.1"/>
</dbReference>
<dbReference type="EMBL" id="JBHTJV010000013">
    <property type="protein sequence ID" value="MFD0917493.1"/>
    <property type="molecule type" value="Genomic_DNA"/>
</dbReference>
<dbReference type="InterPro" id="IPR025857">
    <property type="entry name" value="MacB_PCD"/>
</dbReference>
<evidence type="ECO:0000313" key="10">
    <source>
        <dbReference type="EMBL" id="MFD0917493.1"/>
    </source>
</evidence>
<dbReference type="PANTHER" id="PTHR30489">
    <property type="entry name" value="LIPOPROTEIN-RELEASING SYSTEM TRANSMEMBRANE PROTEIN LOLE"/>
    <property type="match status" value="1"/>
</dbReference>
<dbReference type="InterPro" id="IPR051447">
    <property type="entry name" value="Lipoprotein-release_system"/>
</dbReference>
<reference evidence="11" key="1">
    <citation type="journal article" date="2019" name="Int. J. Syst. Evol. Microbiol.">
        <title>The Global Catalogue of Microorganisms (GCM) 10K type strain sequencing project: providing services to taxonomists for standard genome sequencing and annotation.</title>
        <authorList>
            <consortium name="The Broad Institute Genomics Platform"/>
            <consortium name="The Broad Institute Genome Sequencing Center for Infectious Disease"/>
            <person name="Wu L."/>
            <person name="Ma J."/>
        </authorList>
    </citation>
    <scope>NUCLEOTIDE SEQUENCE [LARGE SCALE GENOMIC DNA]</scope>
    <source>
        <strain evidence="11">CCUG 60023</strain>
    </source>
</reference>
<dbReference type="Proteomes" id="UP001597101">
    <property type="component" value="Unassembled WGS sequence"/>
</dbReference>
<name>A0ABW3FIZ6_9HYPH</name>
<dbReference type="PANTHER" id="PTHR30489:SF0">
    <property type="entry name" value="LIPOPROTEIN-RELEASING SYSTEM TRANSMEMBRANE PROTEIN LOLE"/>
    <property type="match status" value="1"/>
</dbReference>
<evidence type="ECO:0000256" key="6">
    <source>
        <dbReference type="ARBA" id="ARBA00023136"/>
    </source>
</evidence>
<evidence type="ECO:0000256" key="2">
    <source>
        <dbReference type="ARBA" id="ARBA00005236"/>
    </source>
</evidence>
<organism evidence="10 11">
    <name type="scientific">Pseudahrensia aquimaris</name>
    <dbReference type="NCBI Taxonomy" id="744461"/>
    <lineage>
        <taxon>Bacteria</taxon>
        <taxon>Pseudomonadati</taxon>
        <taxon>Pseudomonadota</taxon>
        <taxon>Alphaproteobacteria</taxon>
        <taxon>Hyphomicrobiales</taxon>
        <taxon>Ahrensiaceae</taxon>
        <taxon>Pseudahrensia</taxon>
    </lineage>
</organism>
<dbReference type="InterPro" id="IPR003838">
    <property type="entry name" value="ABC3_permease_C"/>
</dbReference>
<keyword evidence="5 7" id="KW-1133">Transmembrane helix</keyword>
<feature type="transmembrane region" description="Helical" evidence="7">
    <location>
        <begin position="342"/>
        <end position="368"/>
    </location>
</feature>
<evidence type="ECO:0000256" key="3">
    <source>
        <dbReference type="ARBA" id="ARBA00022475"/>
    </source>
</evidence>
<feature type="domain" description="ABC3 transporter permease C-terminal" evidence="8">
    <location>
        <begin position="301"/>
        <end position="434"/>
    </location>
</feature>
<gene>
    <name evidence="10" type="ORF">ACFQ14_13870</name>
</gene>
<feature type="transmembrane region" description="Helical" evidence="7">
    <location>
        <begin position="408"/>
        <end position="427"/>
    </location>
</feature>
<keyword evidence="11" id="KW-1185">Reference proteome</keyword>
<evidence type="ECO:0000256" key="4">
    <source>
        <dbReference type="ARBA" id="ARBA00022692"/>
    </source>
</evidence>
<dbReference type="Pfam" id="PF12704">
    <property type="entry name" value="MacB_PCD"/>
    <property type="match status" value="1"/>
</dbReference>
<evidence type="ECO:0000259" key="8">
    <source>
        <dbReference type="Pfam" id="PF02687"/>
    </source>
</evidence>
<evidence type="ECO:0000256" key="1">
    <source>
        <dbReference type="ARBA" id="ARBA00004651"/>
    </source>
</evidence>
<proteinExistence type="inferred from homology"/>
<dbReference type="Pfam" id="PF02687">
    <property type="entry name" value="FtsX"/>
    <property type="match status" value="1"/>
</dbReference>